<name>A0AAE6YBH9_STRAT</name>
<evidence type="ECO:0000256" key="1">
    <source>
        <dbReference type="SAM" id="MobiDB-lite"/>
    </source>
</evidence>
<protein>
    <submittedName>
        <fullName evidence="2">Uncharacterized protein</fullName>
    </submittedName>
</protein>
<dbReference type="EMBL" id="CP050692">
    <property type="protein sequence ID" value="QIT45782.1"/>
    <property type="molecule type" value="Genomic_DNA"/>
</dbReference>
<evidence type="ECO:0000313" key="3">
    <source>
        <dbReference type="Proteomes" id="UP000502504"/>
    </source>
</evidence>
<gene>
    <name evidence="2" type="ORF">HCX60_21490</name>
</gene>
<sequence>MTRSGSNARKQAARRIAEAEGIAYTEALRRLVVTEKTRPSVSPEHADRPCPPDCPTQPAVNDDVPPWEQPSCPTHQPDAHGGWYLGDSYPLTRIEFLTKGGANAPVCSLELDENSVTSVPELEAFRSRLSAAAQREFDRDWDLLYDSEECGPELILTLQQADEEALAARTLAQERQAIRHEFRAALGVDDMGYEELSDERAPVRTNHAEEIEHLAEVIDTATALLAMLLNHTHTTTKDMEQGPFAALISQGHPATADEVFSAADWELRSPS</sequence>
<feature type="region of interest" description="Disordered" evidence="1">
    <location>
        <begin position="35"/>
        <end position="58"/>
    </location>
</feature>
<dbReference type="AlphaFoldDB" id="A0AAE6YBH9"/>
<dbReference type="Proteomes" id="UP000502504">
    <property type="component" value="Chromosome"/>
</dbReference>
<organism evidence="2 3">
    <name type="scientific">Streptomyces antibioticus</name>
    <dbReference type="NCBI Taxonomy" id="1890"/>
    <lineage>
        <taxon>Bacteria</taxon>
        <taxon>Bacillati</taxon>
        <taxon>Actinomycetota</taxon>
        <taxon>Actinomycetes</taxon>
        <taxon>Kitasatosporales</taxon>
        <taxon>Streptomycetaceae</taxon>
        <taxon>Streptomyces</taxon>
    </lineage>
</organism>
<evidence type="ECO:0000313" key="2">
    <source>
        <dbReference type="EMBL" id="QIT45782.1"/>
    </source>
</evidence>
<reference evidence="2 3" key="1">
    <citation type="submission" date="2020-03" db="EMBL/GenBank/DDBJ databases">
        <title>Is there a link between lipid content and antibiotic production in Streptomyces?</title>
        <authorList>
            <person name="David M."/>
            <person name="Lejeune C."/>
            <person name="Abreu S."/>
            <person name="Thibessard A."/>
            <person name="Leblond P."/>
            <person name="Chaminade P."/>
            <person name="Virolle M.-J."/>
        </authorList>
    </citation>
    <scope>NUCLEOTIDE SEQUENCE [LARGE SCALE GENOMIC DNA]</scope>
    <source>
        <strain evidence="2 3">DSM 41481</strain>
    </source>
</reference>
<feature type="compositionally biased region" description="Basic and acidic residues" evidence="1">
    <location>
        <begin position="35"/>
        <end position="50"/>
    </location>
</feature>
<accession>A0AAE6YBH9</accession>
<proteinExistence type="predicted"/>
<dbReference type="RefSeq" id="WP_143648415.1">
    <property type="nucleotide sequence ID" value="NZ_CM007717.1"/>
</dbReference>